<keyword evidence="5" id="KW-0418">Kinase</keyword>
<dbReference type="InterPro" id="IPR001610">
    <property type="entry name" value="PAC"/>
</dbReference>
<dbReference type="PROSITE" id="PS50112">
    <property type="entry name" value="PAS"/>
    <property type="match status" value="2"/>
</dbReference>
<evidence type="ECO:0000259" key="8">
    <source>
        <dbReference type="PROSITE" id="PS50112"/>
    </source>
</evidence>
<dbReference type="AlphaFoldDB" id="A0AAD5Y410"/>
<comment type="caution">
    <text evidence="10">The sequence shown here is derived from an EMBL/GenBank/DDBJ whole genome shotgun (WGS) entry which is preliminary data.</text>
</comment>
<feature type="region of interest" description="Disordered" evidence="7">
    <location>
        <begin position="1"/>
        <end position="44"/>
    </location>
</feature>
<feature type="domain" description="PAC" evidence="9">
    <location>
        <begin position="878"/>
        <end position="930"/>
    </location>
</feature>
<feature type="domain" description="PAC" evidence="9">
    <location>
        <begin position="758"/>
        <end position="810"/>
    </location>
</feature>
<dbReference type="PROSITE" id="PS50113">
    <property type="entry name" value="PAC"/>
    <property type="match status" value="2"/>
</dbReference>
<dbReference type="InterPro" id="IPR000014">
    <property type="entry name" value="PAS"/>
</dbReference>
<keyword evidence="6" id="KW-0175">Coiled coil</keyword>
<dbReference type="Gene3D" id="3.30.450.20">
    <property type="entry name" value="PAS domain"/>
    <property type="match status" value="4"/>
</dbReference>
<evidence type="ECO:0000256" key="6">
    <source>
        <dbReference type="SAM" id="Coils"/>
    </source>
</evidence>
<dbReference type="EMBL" id="JADGKB010000037">
    <property type="protein sequence ID" value="KAJ3257534.1"/>
    <property type="molecule type" value="Genomic_DNA"/>
</dbReference>
<feature type="domain" description="PAS" evidence="8">
    <location>
        <begin position="924"/>
        <end position="979"/>
    </location>
</feature>
<feature type="domain" description="PAS" evidence="8">
    <location>
        <begin position="563"/>
        <end position="619"/>
    </location>
</feature>
<organism evidence="10 11">
    <name type="scientific">Boothiomyces macroporosus</name>
    <dbReference type="NCBI Taxonomy" id="261099"/>
    <lineage>
        <taxon>Eukaryota</taxon>
        <taxon>Fungi</taxon>
        <taxon>Fungi incertae sedis</taxon>
        <taxon>Chytridiomycota</taxon>
        <taxon>Chytridiomycota incertae sedis</taxon>
        <taxon>Chytridiomycetes</taxon>
        <taxon>Rhizophydiales</taxon>
        <taxon>Terramycetaceae</taxon>
        <taxon>Boothiomyces</taxon>
    </lineage>
</organism>
<dbReference type="Pfam" id="PF08447">
    <property type="entry name" value="PAS_3"/>
    <property type="match status" value="2"/>
</dbReference>
<protein>
    <recommendedName>
        <fullName evidence="2">histidine kinase</fullName>
        <ecNumber evidence="2">2.7.13.3</ecNumber>
    </recommendedName>
</protein>
<accession>A0AAD5Y410</accession>
<evidence type="ECO:0000313" key="11">
    <source>
        <dbReference type="Proteomes" id="UP001210925"/>
    </source>
</evidence>
<feature type="compositionally biased region" description="Low complexity" evidence="7">
    <location>
        <begin position="398"/>
        <end position="432"/>
    </location>
</feature>
<evidence type="ECO:0000259" key="9">
    <source>
        <dbReference type="PROSITE" id="PS50113"/>
    </source>
</evidence>
<proteinExistence type="predicted"/>
<comment type="catalytic activity">
    <reaction evidence="1">
        <text>ATP + protein L-histidine = ADP + protein N-phospho-L-histidine.</text>
        <dbReference type="EC" id="2.7.13.3"/>
    </reaction>
</comment>
<dbReference type="EC" id="2.7.13.3" evidence="2"/>
<evidence type="ECO:0000256" key="2">
    <source>
        <dbReference type="ARBA" id="ARBA00012438"/>
    </source>
</evidence>
<dbReference type="PANTHER" id="PTHR43304:SF1">
    <property type="entry name" value="PAC DOMAIN-CONTAINING PROTEIN"/>
    <property type="match status" value="1"/>
</dbReference>
<evidence type="ECO:0000256" key="5">
    <source>
        <dbReference type="ARBA" id="ARBA00022777"/>
    </source>
</evidence>
<dbReference type="SMART" id="SM00091">
    <property type="entry name" value="PAS"/>
    <property type="match status" value="4"/>
</dbReference>
<keyword evidence="4" id="KW-0808">Transferase</keyword>
<dbReference type="Pfam" id="PF00989">
    <property type="entry name" value="PAS"/>
    <property type="match status" value="1"/>
</dbReference>
<reference evidence="10" key="1">
    <citation type="submission" date="2020-05" db="EMBL/GenBank/DDBJ databases">
        <title>Phylogenomic resolution of chytrid fungi.</title>
        <authorList>
            <person name="Stajich J.E."/>
            <person name="Amses K."/>
            <person name="Simmons R."/>
            <person name="Seto K."/>
            <person name="Myers J."/>
            <person name="Bonds A."/>
            <person name="Quandt C.A."/>
            <person name="Barry K."/>
            <person name="Liu P."/>
            <person name="Grigoriev I."/>
            <person name="Longcore J.E."/>
            <person name="James T.Y."/>
        </authorList>
    </citation>
    <scope>NUCLEOTIDE SEQUENCE</scope>
    <source>
        <strain evidence="10">PLAUS21</strain>
    </source>
</reference>
<evidence type="ECO:0000256" key="1">
    <source>
        <dbReference type="ARBA" id="ARBA00000085"/>
    </source>
</evidence>
<dbReference type="SMART" id="SM00086">
    <property type="entry name" value="PAC"/>
    <property type="match status" value="4"/>
</dbReference>
<dbReference type="InterPro" id="IPR013655">
    <property type="entry name" value="PAS_fold_3"/>
</dbReference>
<dbReference type="GO" id="GO:0004673">
    <property type="term" value="F:protein histidine kinase activity"/>
    <property type="evidence" value="ECO:0007669"/>
    <property type="project" value="UniProtKB-EC"/>
</dbReference>
<dbReference type="Pfam" id="PF13426">
    <property type="entry name" value="PAS_9"/>
    <property type="match status" value="1"/>
</dbReference>
<evidence type="ECO:0000256" key="4">
    <source>
        <dbReference type="ARBA" id="ARBA00022679"/>
    </source>
</evidence>
<feature type="coiled-coil region" evidence="6">
    <location>
        <begin position="474"/>
        <end position="527"/>
    </location>
</feature>
<dbReference type="InterPro" id="IPR035965">
    <property type="entry name" value="PAS-like_dom_sf"/>
</dbReference>
<keyword evidence="11" id="KW-1185">Reference proteome</keyword>
<keyword evidence="3" id="KW-0597">Phosphoprotein</keyword>
<dbReference type="SUPFAM" id="SSF55785">
    <property type="entry name" value="PYP-like sensor domain (PAS domain)"/>
    <property type="match status" value="4"/>
</dbReference>
<feature type="region of interest" description="Disordered" evidence="7">
    <location>
        <begin position="394"/>
        <end position="452"/>
    </location>
</feature>
<evidence type="ECO:0000256" key="3">
    <source>
        <dbReference type="ARBA" id="ARBA00022553"/>
    </source>
</evidence>
<dbReference type="NCBIfam" id="TIGR00229">
    <property type="entry name" value="sensory_box"/>
    <property type="match status" value="3"/>
</dbReference>
<gene>
    <name evidence="10" type="ORF">HK103_004443</name>
</gene>
<dbReference type="InterPro" id="IPR000700">
    <property type="entry name" value="PAS-assoc_C"/>
</dbReference>
<dbReference type="GO" id="GO:0006355">
    <property type="term" value="P:regulation of DNA-templated transcription"/>
    <property type="evidence" value="ECO:0007669"/>
    <property type="project" value="InterPro"/>
</dbReference>
<dbReference type="InterPro" id="IPR013767">
    <property type="entry name" value="PAS_fold"/>
</dbReference>
<sequence length="1184" mass="136847">METCPVARVSTSSLKENLSVTQDPNVPRMASNQNETHPMPASNPPITVENVAEVYEDENARRLAEYVVKMDDLRKNSGTEGFKNTLKQQSEQLLNNLYVETTAIEKHVFIGEVEMFKKNEDAFFNNLNELELFELKSRQEEELIQLKIRQAQILKDYEARKIGKLNTLKQQRELKLLYAETQYRAEVVQKTVEIKHKLSAHRQKIAKIVSHIEERHAKQIVQFNAAEERIYKNKKLLLDLQCQGLNEEERGEAQKRFQSKLNHQKVIHKKRLEHTQQQQRLELRQFKEKAEKQAFVMEELTYLKARQFQQEQELVFAQKDEYYAAKDKIQVAKKVLKLADFKYQNNAEILKFKANHRNKVRELKKEHKQLFATRKNYWVYVLGKEEAYNAANQDEDFSSSVGSHSRTRSNQSASQSSSQSANQSNLASTAQSKTTSRRGSDTNLRAKKQKEVDLELEEGEKVDVDATLNEKNIISKLQSQLVELRKKHNEALYNLKSENEKAYTELKEKLEAELEEMELNHDVERKRLVQEADNEIVETLETQEKEILLENHIREAETKALVERQVLLNMLDTFSDGVVSIDNRGYIQRFNVAAEKMFGYKASEVMEKRMNIKALMPPEIASKHDTYLYNYFTTGIKKAIANGLDTMGMKSDGTRFPIHLAISEVVDAGFHQFTAIIRDLTSEIEAENYKQSTETQLMWQVDRNGKVLLLNQRFRDYYGITKGQDDSVNVFGEDVVHPNEYQAGVDAFASANRNYKPFSLRRRLKAADGSYRWFLTKAIPVFDIKGKFKQWYGSCTDIDDAVLLEAELKVLQEKLPVLIWKSDPNGELFYGNQQFKEYTGIDFETNKTLFYSDKLCFGKDYAALQEAFEKAKARKSSLDFKFRLKNKDGKIRWFHGSASPILDPNGKLLSFCGVCKDVDEAEKIAREMAILPENLPQLIWKSDPKGNVVYCNSQFSKYIGAPPGAQLNVFDKALVHPEDYSTTVNAFAAGNRDKKSFIIKNKLKCGDGTFNGFTTKGIPILDDLNAITGWVCVLQEIKEPGNIALITRDIRSLPPLRVGNHNGDINLLFDAVKKVCNFAERVDEIITRHLKEHKKFKDITKYCIREFLGIVWMGATGYYEPMRCMRNSIAHDRYEYFKGDNQQTKILFYDIKDEVQVTWKLSCDRNAIRDSFIKFLELSMHLFE</sequence>
<dbReference type="InterPro" id="IPR052162">
    <property type="entry name" value="Sensor_kinase/Photoreceptor"/>
</dbReference>
<evidence type="ECO:0000256" key="7">
    <source>
        <dbReference type="SAM" id="MobiDB-lite"/>
    </source>
</evidence>
<evidence type="ECO:0000313" key="10">
    <source>
        <dbReference type="EMBL" id="KAJ3257534.1"/>
    </source>
</evidence>
<feature type="compositionally biased region" description="Polar residues" evidence="7">
    <location>
        <begin position="9"/>
        <end position="36"/>
    </location>
</feature>
<dbReference type="Proteomes" id="UP001210925">
    <property type="component" value="Unassembled WGS sequence"/>
</dbReference>
<dbReference type="PANTHER" id="PTHR43304">
    <property type="entry name" value="PHYTOCHROME-LIKE PROTEIN CPH1"/>
    <property type="match status" value="1"/>
</dbReference>
<name>A0AAD5Y410_9FUNG</name>
<dbReference type="CDD" id="cd00130">
    <property type="entry name" value="PAS"/>
    <property type="match status" value="4"/>
</dbReference>